<protein>
    <submittedName>
        <fullName evidence="3">Phage portal protein</fullName>
    </submittedName>
</protein>
<organism evidence="3 4">
    <name type="scientific">Sodalis glossinidius (strain morsitans)</name>
    <dbReference type="NCBI Taxonomy" id="343509"/>
    <lineage>
        <taxon>Bacteria</taxon>
        <taxon>Pseudomonadati</taxon>
        <taxon>Pseudomonadota</taxon>
        <taxon>Gammaproteobacteria</taxon>
        <taxon>Enterobacterales</taxon>
        <taxon>Bruguierivoracaceae</taxon>
        <taxon>Sodalis</taxon>
    </lineage>
</organism>
<dbReference type="Pfam" id="PF04860">
    <property type="entry name" value="Phage_portal"/>
    <property type="match status" value="1"/>
</dbReference>
<feature type="compositionally biased region" description="Basic residues" evidence="2">
    <location>
        <begin position="1"/>
        <end position="10"/>
    </location>
</feature>
<dbReference type="InterPro" id="IPR006430">
    <property type="entry name" value="Phage_portal_PBSX"/>
</dbReference>
<evidence type="ECO:0000256" key="1">
    <source>
        <dbReference type="ARBA" id="ARBA00006799"/>
    </source>
</evidence>
<dbReference type="RefSeq" id="WP_041866560.1">
    <property type="nucleotide sequence ID" value="NC_007712.1"/>
</dbReference>
<accession>A0A193QFD8</accession>
<dbReference type="EMBL" id="LN854557">
    <property type="protein sequence ID" value="CRL43886.1"/>
    <property type="molecule type" value="Genomic_DNA"/>
</dbReference>
<reference evidence="3 4" key="1">
    <citation type="submission" date="2015-05" db="EMBL/GenBank/DDBJ databases">
        <authorList>
            <person name="Goodhead I."/>
        </authorList>
    </citation>
    <scope>NUCLEOTIDE SEQUENCE [LARGE SCALE GENOMIC DNA]</scope>
    <source>
        <strain evidence="4">morsitans</strain>
    </source>
</reference>
<feature type="region of interest" description="Disordered" evidence="2">
    <location>
        <begin position="1"/>
        <end position="21"/>
    </location>
</feature>
<dbReference type="AlphaFoldDB" id="A0A193QFD8"/>
<dbReference type="PIRSF" id="PIRSF018494">
    <property type="entry name" value="PBSX_VPQ"/>
    <property type="match status" value="1"/>
</dbReference>
<dbReference type="OrthoDB" id="5449776at2"/>
<name>A0A193QFD8_SODGM</name>
<dbReference type="InterPro" id="IPR006944">
    <property type="entry name" value="Phage/GTA_portal"/>
</dbReference>
<comment type="similarity">
    <text evidence="1">Belongs to the phage portal family. PBSX subfamily.</text>
</comment>
<evidence type="ECO:0000313" key="4">
    <source>
        <dbReference type="Proteomes" id="UP000245838"/>
    </source>
</evidence>
<dbReference type="Proteomes" id="UP000245838">
    <property type="component" value="Chromosome sggmmb4_Chromosome"/>
</dbReference>
<gene>
    <name evidence="3" type="ORF">SGGMMB4_00609</name>
</gene>
<evidence type="ECO:0000256" key="2">
    <source>
        <dbReference type="SAM" id="MobiDB-lite"/>
    </source>
</evidence>
<evidence type="ECO:0000313" key="3">
    <source>
        <dbReference type="EMBL" id="CRL43886.1"/>
    </source>
</evidence>
<proteinExistence type="inferred from homology"/>
<dbReference type="InterPro" id="IPR030935">
    <property type="entry name" value="PBSX_Proteobac"/>
</dbReference>
<dbReference type="BioCyc" id="SGLO343509:SGP1_RS02270-MONOMER"/>
<dbReference type="NCBIfam" id="TIGR01540">
    <property type="entry name" value="portal_PBSX"/>
    <property type="match status" value="1"/>
</dbReference>
<sequence length="356" mass="39626">MKKRQPRRQAARNSGKAAVSRQRHMSMIKTGTLGNPEPVLTTGTDYRDIWYDNAVDHYSLSIDRLALAQLVNLNGQHGGVLYARRNMVAADYRDGGLSHEQLKAGMFDYLTFGDLAILKVRNGWGEVIALAPLPSLYLRLRKSGEFVILQQGEPLVYPPEDVIFLQQYDPQQQIYGLPDYIGGIHSALLNSEATIFRRLYYHNGAHTGCIIYTNDPNLSPEMEEQIMACVEQGKGVGNFKTLFVSIPKGDPEGIKFIPIGDISAKDEFSNIKNISARDVLNAHRYPAGLAGIIPSNAAGLGDPVKARETYRQDEVIPLQRMLRDAVNHDPEIPAHLHLMFGEEAAKTDTKMALKMI</sequence>